<dbReference type="PROSITE" id="PS51160">
    <property type="entry name" value="ACYLPHOSPHATASE_3"/>
    <property type="match status" value="1"/>
</dbReference>
<dbReference type="EMBL" id="WMBC01000012">
    <property type="protein sequence ID" value="MTD62187.1"/>
    <property type="molecule type" value="Genomic_DNA"/>
</dbReference>
<protein>
    <recommendedName>
        <fullName evidence="3 5">acylphosphatase</fullName>
        <ecNumber evidence="2 5">3.6.1.7</ecNumber>
    </recommendedName>
</protein>
<dbReference type="RefSeq" id="WP_118511863.1">
    <property type="nucleotide sequence ID" value="NZ_WMBC01000012.1"/>
</dbReference>
<reference evidence="8 9" key="1">
    <citation type="submission" date="2019-11" db="EMBL/GenBank/DDBJ databases">
        <title>Draft genome sequence of Blautia luti DSM 14534T, isolated from human stool.</title>
        <authorList>
            <person name="Ortiz R."/>
            <person name="Melis-Arcos F."/>
            <person name="Covarrubias P."/>
            <person name="Cardenas J.P."/>
            <person name="Perez-Donoso J."/>
            <person name="Almonacid D."/>
        </authorList>
    </citation>
    <scope>NUCLEOTIDE SEQUENCE [LARGE SCALE GENOMIC DNA]</scope>
    <source>
        <strain evidence="8 9">DSM 14534</strain>
    </source>
</reference>
<dbReference type="Proteomes" id="UP000437824">
    <property type="component" value="Unassembled WGS sequence"/>
</dbReference>
<comment type="catalytic activity">
    <reaction evidence="4 5">
        <text>an acyl phosphate + H2O = a carboxylate + phosphate + H(+)</text>
        <dbReference type="Rhea" id="RHEA:14965"/>
        <dbReference type="ChEBI" id="CHEBI:15377"/>
        <dbReference type="ChEBI" id="CHEBI:15378"/>
        <dbReference type="ChEBI" id="CHEBI:29067"/>
        <dbReference type="ChEBI" id="CHEBI:43474"/>
        <dbReference type="ChEBI" id="CHEBI:59918"/>
        <dbReference type="EC" id="3.6.1.7"/>
    </reaction>
</comment>
<evidence type="ECO:0000256" key="6">
    <source>
        <dbReference type="RuleBase" id="RU004168"/>
    </source>
</evidence>
<dbReference type="InterPro" id="IPR020456">
    <property type="entry name" value="Acylphosphatase"/>
</dbReference>
<gene>
    <name evidence="8" type="ORF">GKZ57_13300</name>
</gene>
<keyword evidence="5" id="KW-0378">Hydrolase</keyword>
<organism evidence="8 9">
    <name type="scientific">Blautia luti DSM 14534 = JCM 17040</name>
    <dbReference type="NCBI Taxonomy" id="649762"/>
    <lineage>
        <taxon>Bacteria</taxon>
        <taxon>Bacillati</taxon>
        <taxon>Bacillota</taxon>
        <taxon>Clostridia</taxon>
        <taxon>Lachnospirales</taxon>
        <taxon>Lachnospiraceae</taxon>
        <taxon>Blautia</taxon>
    </lineage>
</organism>
<dbReference type="PRINTS" id="PR00112">
    <property type="entry name" value="ACYLPHPHTASE"/>
</dbReference>
<feature type="domain" description="Acylphosphatase-like" evidence="7">
    <location>
        <begin position="4"/>
        <end position="88"/>
    </location>
</feature>
<sequence>MMIRRHYWFSGRVQGVGFRYKAYYIARSLGVTGWVRNNWDDRVEMEAQGTGEDLDQMVQMLNEQHFICIENIEMETIEIEEEHSFYVK</sequence>
<evidence type="ECO:0000256" key="3">
    <source>
        <dbReference type="ARBA" id="ARBA00015991"/>
    </source>
</evidence>
<dbReference type="InterPro" id="IPR001792">
    <property type="entry name" value="Acylphosphatase-like_dom"/>
</dbReference>
<accession>A0A844GPI7</accession>
<evidence type="ECO:0000256" key="4">
    <source>
        <dbReference type="ARBA" id="ARBA00047645"/>
    </source>
</evidence>
<comment type="similarity">
    <text evidence="1 6">Belongs to the acylphosphatase family.</text>
</comment>
<dbReference type="Gene3D" id="3.30.70.100">
    <property type="match status" value="1"/>
</dbReference>
<dbReference type="SUPFAM" id="SSF54975">
    <property type="entry name" value="Acylphosphatase/BLUF domain-like"/>
    <property type="match status" value="1"/>
</dbReference>
<evidence type="ECO:0000256" key="2">
    <source>
        <dbReference type="ARBA" id="ARBA00012150"/>
    </source>
</evidence>
<dbReference type="EC" id="3.6.1.7" evidence="2 5"/>
<feature type="active site" evidence="5">
    <location>
        <position position="19"/>
    </location>
</feature>
<evidence type="ECO:0000256" key="5">
    <source>
        <dbReference type="PROSITE-ProRule" id="PRU00520"/>
    </source>
</evidence>
<feature type="active site" evidence="5">
    <location>
        <position position="37"/>
    </location>
</feature>
<comment type="caution">
    <text evidence="8">The sequence shown here is derived from an EMBL/GenBank/DDBJ whole genome shotgun (WGS) entry which is preliminary data.</text>
</comment>
<proteinExistence type="inferred from homology"/>
<dbReference type="GO" id="GO:0003998">
    <property type="term" value="F:acylphosphatase activity"/>
    <property type="evidence" value="ECO:0007669"/>
    <property type="project" value="UniProtKB-EC"/>
</dbReference>
<name>A0A844GPI7_9FIRM</name>
<evidence type="ECO:0000259" key="7">
    <source>
        <dbReference type="PROSITE" id="PS51160"/>
    </source>
</evidence>
<dbReference type="PANTHER" id="PTHR47268:SF4">
    <property type="entry name" value="ACYLPHOSPHATASE"/>
    <property type="match status" value="1"/>
</dbReference>
<evidence type="ECO:0000313" key="8">
    <source>
        <dbReference type="EMBL" id="MTD62187.1"/>
    </source>
</evidence>
<dbReference type="Pfam" id="PF00708">
    <property type="entry name" value="Acylphosphatase"/>
    <property type="match status" value="1"/>
</dbReference>
<dbReference type="InterPro" id="IPR036046">
    <property type="entry name" value="Acylphosphatase-like_dom_sf"/>
</dbReference>
<dbReference type="AlphaFoldDB" id="A0A844GPI7"/>
<evidence type="ECO:0000313" key="9">
    <source>
        <dbReference type="Proteomes" id="UP000437824"/>
    </source>
</evidence>
<dbReference type="PANTHER" id="PTHR47268">
    <property type="entry name" value="ACYLPHOSPHATASE"/>
    <property type="match status" value="1"/>
</dbReference>
<evidence type="ECO:0000256" key="1">
    <source>
        <dbReference type="ARBA" id="ARBA00005614"/>
    </source>
</evidence>